<accession>X0X9L8</accession>
<keyword evidence="1" id="KW-0812">Transmembrane</keyword>
<protein>
    <submittedName>
        <fullName evidence="2">Uncharacterized protein</fullName>
    </submittedName>
</protein>
<evidence type="ECO:0000313" key="2">
    <source>
        <dbReference type="EMBL" id="GAG32097.1"/>
    </source>
</evidence>
<reference evidence="2" key="1">
    <citation type="journal article" date="2014" name="Front. Microbiol.">
        <title>High frequency of phylogenetically diverse reductive dehalogenase-homologous genes in deep subseafloor sedimentary metagenomes.</title>
        <authorList>
            <person name="Kawai M."/>
            <person name="Futagami T."/>
            <person name="Toyoda A."/>
            <person name="Takaki Y."/>
            <person name="Nishi S."/>
            <person name="Hori S."/>
            <person name="Arai W."/>
            <person name="Tsubouchi T."/>
            <person name="Morono Y."/>
            <person name="Uchiyama I."/>
            <person name="Ito T."/>
            <person name="Fujiyama A."/>
            <person name="Inagaki F."/>
            <person name="Takami H."/>
        </authorList>
    </citation>
    <scope>NUCLEOTIDE SEQUENCE</scope>
    <source>
        <strain evidence="2">Expedition CK06-06</strain>
    </source>
</reference>
<organism evidence="2">
    <name type="scientific">marine sediment metagenome</name>
    <dbReference type="NCBI Taxonomy" id="412755"/>
    <lineage>
        <taxon>unclassified sequences</taxon>
        <taxon>metagenomes</taxon>
        <taxon>ecological metagenomes</taxon>
    </lineage>
</organism>
<dbReference type="AlphaFoldDB" id="X0X9L8"/>
<feature type="non-terminal residue" evidence="2">
    <location>
        <position position="1"/>
    </location>
</feature>
<name>X0X9L8_9ZZZZ</name>
<sequence length="36" mass="4202">VIIGLWLFKELKETDWITRIAMLTGLIGCIIIMFSY</sequence>
<evidence type="ECO:0000256" key="1">
    <source>
        <dbReference type="SAM" id="Phobius"/>
    </source>
</evidence>
<proteinExistence type="predicted"/>
<keyword evidence="1" id="KW-1133">Transmembrane helix</keyword>
<gene>
    <name evidence="2" type="ORF">S01H1_61187</name>
</gene>
<keyword evidence="1" id="KW-0472">Membrane</keyword>
<dbReference type="EMBL" id="BARS01040108">
    <property type="protein sequence ID" value="GAG32097.1"/>
    <property type="molecule type" value="Genomic_DNA"/>
</dbReference>
<feature type="transmembrane region" description="Helical" evidence="1">
    <location>
        <begin position="16"/>
        <end position="34"/>
    </location>
</feature>
<comment type="caution">
    <text evidence="2">The sequence shown here is derived from an EMBL/GenBank/DDBJ whole genome shotgun (WGS) entry which is preliminary data.</text>
</comment>